<dbReference type="PANTHER" id="PTHR24169:SF25">
    <property type="entry name" value="DORSAL-RELATED IMMUNITY FACTOR DIF-RELATED"/>
    <property type="match status" value="1"/>
</dbReference>
<dbReference type="SUPFAM" id="SSF49417">
    <property type="entry name" value="p53-like transcription factors"/>
    <property type="match status" value="2"/>
</dbReference>
<accession>A0ABD1E194</accession>
<dbReference type="GO" id="GO:0006357">
    <property type="term" value="P:regulation of transcription by RNA polymerase II"/>
    <property type="evidence" value="ECO:0007669"/>
    <property type="project" value="UniProtKB-ARBA"/>
</dbReference>
<name>A0ABD1E194_CULPP</name>
<dbReference type="InterPro" id="IPR002909">
    <property type="entry name" value="IPT_dom"/>
</dbReference>
<dbReference type="InterPro" id="IPR000451">
    <property type="entry name" value="NFkB/Dor"/>
</dbReference>
<dbReference type="InterPro" id="IPR013783">
    <property type="entry name" value="Ig-like_fold"/>
</dbReference>
<evidence type="ECO:0000313" key="4">
    <source>
        <dbReference type="Proteomes" id="UP001562425"/>
    </source>
</evidence>
<dbReference type="EMBL" id="JBEHCU010000671">
    <property type="protein sequence ID" value="KAL1404219.1"/>
    <property type="molecule type" value="Genomic_DNA"/>
</dbReference>
<comment type="caution">
    <text evidence="3">The sequence shown here is derived from an EMBL/GenBank/DDBJ whole genome shotgun (WGS) entry which is preliminary data.</text>
</comment>
<dbReference type="InterPro" id="IPR014756">
    <property type="entry name" value="Ig_E-set"/>
</dbReference>
<evidence type="ECO:0000313" key="3">
    <source>
        <dbReference type="EMBL" id="KAL1404219.1"/>
    </source>
</evidence>
<dbReference type="GO" id="GO:0048468">
    <property type="term" value="P:cell development"/>
    <property type="evidence" value="ECO:0007669"/>
    <property type="project" value="UniProtKB-ARBA"/>
</dbReference>
<feature type="domain" description="RHD" evidence="2">
    <location>
        <begin position="1"/>
        <end position="79"/>
    </location>
</feature>
<dbReference type="Pfam" id="PF16179">
    <property type="entry name" value="RHD_dimer"/>
    <property type="match status" value="2"/>
</dbReference>
<dbReference type="Gene3D" id="2.60.40.10">
    <property type="entry name" value="Immunoglobulins"/>
    <property type="match status" value="2"/>
</dbReference>
<feature type="domain" description="RHD" evidence="2">
    <location>
        <begin position="241"/>
        <end position="421"/>
    </location>
</feature>
<reference evidence="3 4" key="1">
    <citation type="submission" date="2024-05" db="EMBL/GenBank/DDBJ databases">
        <title>Culex pipiens pipiens assembly and annotation.</title>
        <authorList>
            <person name="Alout H."/>
            <person name="Durand T."/>
        </authorList>
    </citation>
    <scope>NUCLEOTIDE SEQUENCE [LARGE SCALE GENOMIC DNA]</scope>
    <source>
        <strain evidence="3">HA-2024</strain>
        <tissue evidence="3">Whole body</tissue>
    </source>
</reference>
<evidence type="ECO:0000259" key="2">
    <source>
        <dbReference type="PROSITE" id="PS50254"/>
    </source>
</evidence>
<organism evidence="3 4">
    <name type="scientific">Culex pipiens pipiens</name>
    <name type="common">Northern house mosquito</name>
    <dbReference type="NCBI Taxonomy" id="38569"/>
    <lineage>
        <taxon>Eukaryota</taxon>
        <taxon>Metazoa</taxon>
        <taxon>Ecdysozoa</taxon>
        <taxon>Arthropoda</taxon>
        <taxon>Hexapoda</taxon>
        <taxon>Insecta</taxon>
        <taxon>Pterygota</taxon>
        <taxon>Neoptera</taxon>
        <taxon>Endopterygota</taxon>
        <taxon>Diptera</taxon>
        <taxon>Nematocera</taxon>
        <taxon>Culicoidea</taxon>
        <taxon>Culicidae</taxon>
        <taxon>Culicinae</taxon>
        <taxon>Culicini</taxon>
        <taxon>Culex</taxon>
        <taxon>Culex</taxon>
    </lineage>
</organism>
<dbReference type="Proteomes" id="UP001562425">
    <property type="component" value="Unassembled WGS sequence"/>
</dbReference>
<dbReference type="InterPro" id="IPR008967">
    <property type="entry name" value="p53-like_TF_DNA-bd_sf"/>
</dbReference>
<dbReference type="GO" id="GO:0048731">
    <property type="term" value="P:system development"/>
    <property type="evidence" value="ECO:0007669"/>
    <property type="project" value="UniProtKB-ARBA"/>
</dbReference>
<feature type="region of interest" description="Disordered" evidence="1">
    <location>
        <begin position="191"/>
        <end position="214"/>
    </location>
</feature>
<dbReference type="PANTHER" id="PTHR24169">
    <property type="entry name" value="NUCLEAR FACTOR NF-KAPPA-B PROTEIN"/>
    <property type="match status" value="1"/>
</dbReference>
<dbReference type="SMART" id="SM00429">
    <property type="entry name" value="IPT"/>
    <property type="match status" value="2"/>
</dbReference>
<dbReference type="PROSITE" id="PS50254">
    <property type="entry name" value="REL_2"/>
    <property type="match status" value="2"/>
</dbReference>
<dbReference type="CDD" id="cd07827">
    <property type="entry name" value="RHD-n"/>
    <property type="match status" value="1"/>
</dbReference>
<dbReference type="SUPFAM" id="SSF81296">
    <property type="entry name" value="E set domains"/>
    <property type="match status" value="2"/>
</dbReference>
<gene>
    <name evidence="3" type="ORF">pipiens_005425</name>
</gene>
<dbReference type="InterPro" id="IPR011539">
    <property type="entry name" value="RHD_DNA_bind_dom"/>
</dbReference>
<dbReference type="GO" id="GO:0000977">
    <property type="term" value="F:RNA polymerase II transcription regulatory region sequence-specific DNA binding"/>
    <property type="evidence" value="ECO:0007669"/>
    <property type="project" value="UniProtKB-ARBA"/>
</dbReference>
<dbReference type="Pfam" id="PF00554">
    <property type="entry name" value="RHD_DNA_bind"/>
    <property type="match status" value="2"/>
</dbReference>
<keyword evidence="4" id="KW-1185">Reference proteome</keyword>
<protein>
    <recommendedName>
        <fullName evidence="2">RHD domain-containing protein</fullName>
    </recommendedName>
</protein>
<dbReference type="Gene3D" id="2.60.40.340">
    <property type="entry name" value="Rel homology domain (RHD), DNA-binding domain"/>
    <property type="match status" value="2"/>
</dbReference>
<dbReference type="InterPro" id="IPR037059">
    <property type="entry name" value="RHD_DNA_bind_dom_sf"/>
</dbReference>
<dbReference type="AlphaFoldDB" id="A0ABD1E194"/>
<dbReference type="InterPro" id="IPR032397">
    <property type="entry name" value="RHD_dimer"/>
</dbReference>
<dbReference type="PRINTS" id="PR00057">
    <property type="entry name" value="NFKBTNSCPFCT"/>
</dbReference>
<sequence length="506" mass="56897">MAYSVKSLGIQCIRRKDIEAELKMRELRYQNPFKGNPLTINLNAIRLCFELHVENSDGQFVPIFPPVLSTTIYDKKASPSLVICSMSATDGPASGGKQIILLTEKVNKDDIQVRFYRECGPDRKPWIAYGKFNPATNVHKQFAIVLKTPAYYDPRIKEPVTVKIQLQRKRSNELSEPKDFKILPVPKLSRKRTNKGHLKVEPESPPSRSLDENGNFGQPVGTLLPQFEMAFPRPVWQEEAQRGPWQQVDGGSSDGGLRFRYQCENRGSTAGSILGVGSTAQRRIYPTVEIRNHQGPAKIVITCVTSDDPPRLHPHRLVGHKDCSEGICEMLVEPTATPVMAHSIKNLGVQCIRRKDVDAELRKKEMRYANPFNVPTGNSSTINLNEIRLCFQLHIESFPGQFIPVSHPVLSTIIYDKKSNPDLIICSMSDCTAPASGGKQIILLTEKIDKDDIQVRFFKEFGPDLKPWIAYGAFNPTQDVHKQVAIVFRTPAYYDRLITGPVKHAV</sequence>
<evidence type="ECO:0000256" key="1">
    <source>
        <dbReference type="SAM" id="MobiDB-lite"/>
    </source>
</evidence>
<proteinExistence type="predicted"/>